<dbReference type="OrthoDB" id="21123at2759"/>
<feature type="region of interest" description="Disordered" evidence="9">
    <location>
        <begin position="159"/>
        <end position="296"/>
    </location>
</feature>
<dbReference type="SMART" id="SM01083">
    <property type="entry name" value="Cir_N"/>
    <property type="match status" value="1"/>
</dbReference>
<evidence type="ECO:0000259" key="10">
    <source>
        <dbReference type="SMART" id="SM01083"/>
    </source>
</evidence>
<dbReference type="GO" id="GO:0005681">
    <property type="term" value="C:spliceosomal complex"/>
    <property type="evidence" value="ECO:0007669"/>
    <property type="project" value="UniProtKB-KW"/>
</dbReference>
<keyword evidence="8" id="KW-0539">Nucleus</keyword>
<feature type="compositionally biased region" description="Basic and acidic residues" evidence="9">
    <location>
        <begin position="281"/>
        <end position="296"/>
    </location>
</feature>
<comment type="caution">
    <text evidence="11">The sequence shown here is derived from an EMBL/GenBank/DDBJ whole genome shotgun (WGS) entry which is preliminary data.</text>
</comment>
<dbReference type="Pfam" id="PF12542">
    <property type="entry name" value="CWC25"/>
    <property type="match status" value="1"/>
</dbReference>
<evidence type="ECO:0000313" key="12">
    <source>
        <dbReference type="Proteomes" id="UP000694255"/>
    </source>
</evidence>
<dbReference type="AlphaFoldDB" id="A0A8J5UYG4"/>
<gene>
    <name evidence="11" type="ORF">J8A68_002210</name>
</gene>
<keyword evidence="7" id="KW-0508">mRNA splicing</keyword>
<comment type="similarity">
    <text evidence="2">Belongs to the CWC25 family.</text>
</comment>
<dbReference type="InterPro" id="IPR019339">
    <property type="entry name" value="CIR_N_dom"/>
</dbReference>
<dbReference type="GO" id="GO:0008380">
    <property type="term" value="P:RNA splicing"/>
    <property type="evidence" value="ECO:0007669"/>
    <property type="project" value="UniProtKB-KW"/>
</dbReference>
<feature type="domain" description="CBF1-interacting co-repressor CIR N-terminal" evidence="10">
    <location>
        <begin position="10"/>
        <end position="46"/>
    </location>
</feature>
<accession>A0A8J5UYG4</accession>
<dbReference type="GeneID" id="73469011"/>
<evidence type="ECO:0000256" key="7">
    <source>
        <dbReference type="ARBA" id="ARBA00023187"/>
    </source>
</evidence>
<dbReference type="Proteomes" id="UP000694255">
    <property type="component" value="Unassembled WGS sequence"/>
</dbReference>
<evidence type="ECO:0000256" key="6">
    <source>
        <dbReference type="ARBA" id="ARBA00023054"/>
    </source>
</evidence>
<feature type="compositionally biased region" description="Basic and acidic residues" evidence="9">
    <location>
        <begin position="179"/>
        <end position="189"/>
    </location>
</feature>
<evidence type="ECO:0000256" key="9">
    <source>
        <dbReference type="SAM" id="MobiDB-lite"/>
    </source>
</evidence>
<keyword evidence="4" id="KW-0507">mRNA processing</keyword>
<dbReference type="RefSeq" id="XP_049264527.1">
    <property type="nucleotide sequence ID" value="XM_049405937.1"/>
</dbReference>
<evidence type="ECO:0000256" key="8">
    <source>
        <dbReference type="ARBA" id="ARBA00023242"/>
    </source>
</evidence>
<comment type="subcellular location">
    <subcellularLocation>
        <location evidence="1">Nucleus</location>
    </subcellularLocation>
</comment>
<evidence type="ECO:0000256" key="4">
    <source>
        <dbReference type="ARBA" id="ARBA00022664"/>
    </source>
</evidence>
<dbReference type="GO" id="GO:0006397">
    <property type="term" value="P:mRNA processing"/>
    <property type="evidence" value="ECO:0007669"/>
    <property type="project" value="UniProtKB-KW"/>
</dbReference>
<keyword evidence="12" id="KW-1185">Reference proteome</keyword>
<dbReference type="Pfam" id="PF10197">
    <property type="entry name" value="Cir_N"/>
    <property type="match status" value="1"/>
</dbReference>
<protein>
    <recommendedName>
        <fullName evidence="3">Pre-mRNA-splicing factor CWC25</fullName>
    </recommendedName>
</protein>
<evidence type="ECO:0000313" key="11">
    <source>
        <dbReference type="EMBL" id="KAG7664295.1"/>
    </source>
</evidence>
<evidence type="ECO:0000256" key="2">
    <source>
        <dbReference type="ARBA" id="ARBA00006695"/>
    </source>
</evidence>
<dbReference type="InterPro" id="IPR022209">
    <property type="entry name" value="CWC25"/>
</dbReference>
<proteinExistence type="inferred from homology"/>
<feature type="compositionally biased region" description="Basic residues" evidence="9">
    <location>
        <begin position="243"/>
        <end position="252"/>
    </location>
</feature>
<feature type="compositionally biased region" description="Basic and acidic residues" evidence="9">
    <location>
        <begin position="259"/>
        <end position="268"/>
    </location>
</feature>
<organism evidence="11 12">
    <name type="scientific">[Candida] subhashii</name>
    <dbReference type="NCBI Taxonomy" id="561895"/>
    <lineage>
        <taxon>Eukaryota</taxon>
        <taxon>Fungi</taxon>
        <taxon>Dikarya</taxon>
        <taxon>Ascomycota</taxon>
        <taxon>Saccharomycotina</taxon>
        <taxon>Pichiomycetes</taxon>
        <taxon>Debaryomycetaceae</taxon>
        <taxon>Spathaspora</taxon>
    </lineage>
</organism>
<evidence type="ECO:0000256" key="1">
    <source>
        <dbReference type="ARBA" id="ARBA00004123"/>
    </source>
</evidence>
<keyword evidence="5" id="KW-0747">Spliceosome</keyword>
<reference evidence="11 12" key="1">
    <citation type="journal article" date="2021" name="DNA Res.">
        <title>Genome analysis of Candida subhashii reveals its hybrid nature and dual mitochondrial genome conformations.</title>
        <authorList>
            <person name="Mixao V."/>
            <person name="Hegedusova E."/>
            <person name="Saus E."/>
            <person name="Pryszcz L.P."/>
            <person name="Cillingova A."/>
            <person name="Nosek J."/>
            <person name="Gabaldon T."/>
        </authorList>
    </citation>
    <scope>NUCLEOTIDE SEQUENCE [LARGE SCALE GENOMIC DNA]</scope>
    <source>
        <strain evidence="11 12">CBS 10753</strain>
    </source>
</reference>
<dbReference type="EMBL" id="JAGSYN010000100">
    <property type="protein sequence ID" value="KAG7664295.1"/>
    <property type="molecule type" value="Genomic_DNA"/>
</dbReference>
<feature type="compositionally biased region" description="Basic and acidic residues" evidence="9">
    <location>
        <begin position="197"/>
        <end position="226"/>
    </location>
</feature>
<keyword evidence="6" id="KW-0175">Coiled coil</keyword>
<evidence type="ECO:0000256" key="5">
    <source>
        <dbReference type="ARBA" id="ARBA00022728"/>
    </source>
</evidence>
<sequence>MAGDLNLKKSWNPQLVKNQQKVWQQEQEKLDEFKKIKELNQEFKSEQEYIDLLKLQYGDNFKLEELNKSQKLKLSKLNWMYDDVPFENQQEEEETKNESGFIESNLEFNEGKEKIETMLNASQSFAKTKVKDSQSDRINKIIGMGNGVKAKNVNHSLDDPLMKIKLQQKQVQRSTLKRKHEDGDSDSRELKHRKKHNESSHSRDRSTHGSSHKEDRKERHEGEHSDRHRRHRSSRDTSSDGRRSHRSSHSKPHGSTSKSHRDKEREQPLMHSSSMHRHGQTSRERTGNDRKQNPQY</sequence>
<evidence type="ECO:0000256" key="3">
    <source>
        <dbReference type="ARBA" id="ARBA00020646"/>
    </source>
</evidence>
<name>A0A8J5UYG4_9ASCO</name>